<comment type="similarity">
    <text evidence="4">Belongs to the HflD family.</text>
</comment>
<evidence type="ECO:0000256" key="3">
    <source>
        <dbReference type="ARBA" id="ARBA00023136"/>
    </source>
</evidence>
<dbReference type="InterPro" id="IPR007451">
    <property type="entry name" value="HflD"/>
</dbReference>
<organism evidence="5 6">
    <name type="scientific">Haemophilus pittmaniae</name>
    <dbReference type="NCBI Taxonomy" id="249188"/>
    <lineage>
        <taxon>Bacteria</taxon>
        <taxon>Pseudomonadati</taxon>
        <taxon>Pseudomonadota</taxon>
        <taxon>Gammaproteobacteria</taxon>
        <taxon>Pasteurellales</taxon>
        <taxon>Pasteurellaceae</taxon>
        <taxon>Haemophilus</taxon>
    </lineage>
</organism>
<protein>
    <recommendedName>
        <fullName evidence="4">High frequency lysogenization protein HflD homolog</fullName>
    </recommendedName>
</protein>
<keyword evidence="1 4" id="KW-1003">Cell membrane</keyword>
<dbReference type="InterPro" id="IPR035932">
    <property type="entry name" value="HflD-like_sf"/>
</dbReference>
<gene>
    <name evidence="4 5" type="primary">hflD</name>
    <name evidence="5" type="ORF">NCTC13335_00055</name>
</gene>
<evidence type="ECO:0000313" key="6">
    <source>
        <dbReference type="Proteomes" id="UP000255264"/>
    </source>
</evidence>
<dbReference type="RefSeq" id="WP_115002431.1">
    <property type="nucleotide sequence ID" value="NZ_CAUUFB010000016.1"/>
</dbReference>
<dbReference type="OrthoDB" id="9788031at2"/>
<accession>A0A377IXI7</accession>
<dbReference type="AlphaFoldDB" id="A0A377IXI7"/>
<dbReference type="Pfam" id="PF04356">
    <property type="entry name" value="DUF489"/>
    <property type="match status" value="1"/>
</dbReference>
<keyword evidence="2 4" id="KW-0963">Cytoplasm</keyword>
<dbReference type="GO" id="GO:0005886">
    <property type="term" value="C:plasma membrane"/>
    <property type="evidence" value="ECO:0007669"/>
    <property type="project" value="UniProtKB-SubCell"/>
</dbReference>
<dbReference type="EMBL" id="UGHS01000001">
    <property type="protein sequence ID" value="STO92237.1"/>
    <property type="molecule type" value="Genomic_DNA"/>
</dbReference>
<dbReference type="GO" id="GO:0005737">
    <property type="term" value="C:cytoplasm"/>
    <property type="evidence" value="ECO:0007669"/>
    <property type="project" value="UniProtKB-SubCell"/>
</dbReference>
<sequence length="206" mass="22537">MKDYRDIVLALAGVCQAAQLINRLAVDGEVNSDAFATTLKSLLNTAPENTLDVFGGQLNHLKIGLETLIGQLNNADNNSYLTRYWLSLIGLEGKLNKNAAVKQELGQRIARLPAQLAYYDLFDSEMLANLAGIYSDLISPLGRKIHIVGSAELLQQPLIQHKIRACLLAGIRAAVLWRQVGGGKLQLLFARAKLVKTAQQLLSSIY</sequence>
<keyword evidence="3 4" id="KW-0472">Membrane</keyword>
<evidence type="ECO:0000256" key="1">
    <source>
        <dbReference type="ARBA" id="ARBA00022475"/>
    </source>
</evidence>
<dbReference type="SUPFAM" id="SSF101322">
    <property type="entry name" value="YcfC-like"/>
    <property type="match status" value="1"/>
</dbReference>
<proteinExistence type="inferred from homology"/>
<dbReference type="Proteomes" id="UP000255264">
    <property type="component" value="Unassembled WGS sequence"/>
</dbReference>
<evidence type="ECO:0000256" key="4">
    <source>
        <dbReference type="HAMAP-Rule" id="MF_00695"/>
    </source>
</evidence>
<dbReference type="PANTHER" id="PTHR38100">
    <property type="entry name" value="HIGH FREQUENCY LYSOGENIZATION PROTEIN HFLD"/>
    <property type="match status" value="1"/>
</dbReference>
<evidence type="ECO:0000256" key="2">
    <source>
        <dbReference type="ARBA" id="ARBA00022490"/>
    </source>
</evidence>
<reference evidence="5 6" key="1">
    <citation type="submission" date="2018-06" db="EMBL/GenBank/DDBJ databases">
        <authorList>
            <consortium name="Pathogen Informatics"/>
            <person name="Doyle S."/>
        </authorList>
    </citation>
    <scope>NUCLEOTIDE SEQUENCE [LARGE SCALE GENOMIC DNA]</scope>
    <source>
        <strain evidence="5 6">NCTC13335</strain>
    </source>
</reference>
<dbReference type="NCBIfam" id="NF001246">
    <property type="entry name" value="PRK00218.1-2"/>
    <property type="match status" value="1"/>
</dbReference>
<keyword evidence="6" id="KW-1185">Reference proteome</keyword>
<dbReference type="PANTHER" id="PTHR38100:SF1">
    <property type="entry name" value="HIGH FREQUENCY LYSOGENIZATION PROTEIN HFLD"/>
    <property type="match status" value="1"/>
</dbReference>
<evidence type="ECO:0000313" key="5">
    <source>
        <dbReference type="EMBL" id="STO92237.1"/>
    </source>
</evidence>
<dbReference type="NCBIfam" id="NF001248">
    <property type="entry name" value="PRK00218.1-4"/>
    <property type="match status" value="1"/>
</dbReference>
<dbReference type="HAMAP" id="MF_00695">
    <property type="entry name" value="HflD_protein"/>
    <property type="match status" value="1"/>
</dbReference>
<comment type="subcellular location">
    <subcellularLocation>
        <location evidence="4">Cytoplasm</location>
    </subcellularLocation>
    <subcellularLocation>
        <location evidence="4">Cell membrane</location>
        <topology evidence="4">Peripheral membrane protein</topology>
        <orientation evidence="4">Cytoplasmic side</orientation>
    </subcellularLocation>
</comment>
<name>A0A377IXI7_9PAST</name>
<dbReference type="Gene3D" id="1.10.3890.10">
    <property type="entry name" value="HflD-like"/>
    <property type="match status" value="1"/>
</dbReference>